<evidence type="ECO:0000256" key="12">
    <source>
        <dbReference type="RuleBase" id="RU004520"/>
    </source>
</evidence>
<keyword evidence="14" id="KW-1185">Reference proteome</keyword>
<dbReference type="GO" id="GO:0046416">
    <property type="term" value="P:D-amino acid metabolic process"/>
    <property type="evidence" value="ECO:0007669"/>
    <property type="project" value="InterPro"/>
</dbReference>
<dbReference type="GO" id="GO:0047810">
    <property type="term" value="F:D-alanine-2-oxoglutarate aminotransferase activity"/>
    <property type="evidence" value="ECO:0007669"/>
    <property type="project" value="UniProtKB-EC"/>
</dbReference>
<reference evidence="13 14" key="1">
    <citation type="journal article" date="2020" name="Nature">
        <title>Bacterial chemolithoautotrophy via manganese oxidation.</title>
        <authorList>
            <person name="Yu H."/>
            <person name="Leadbetter J.R."/>
        </authorList>
    </citation>
    <scope>NUCLEOTIDE SEQUENCE [LARGE SCALE GENOMIC DNA]</scope>
    <source>
        <strain evidence="13 14">Mn-1</strain>
    </source>
</reference>
<comment type="subunit">
    <text evidence="3">Homodimer.</text>
</comment>
<evidence type="ECO:0000256" key="8">
    <source>
        <dbReference type="ARBA" id="ARBA00022898"/>
    </source>
</evidence>
<dbReference type="InterPro" id="IPR050571">
    <property type="entry name" value="Class-IV_PLP-Dep_Aminotrnsfr"/>
</dbReference>
<comment type="cofactor">
    <cofactor evidence="1 11">
        <name>pyridoxal 5'-phosphate</name>
        <dbReference type="ChEBI" id="CHEBI:597326"/>
    </cofactor>
</comment>
<dbReference type="PROSITE" id="PS00770">
    <property type="entry name" value="AA_TRANSFER_CLASS_4"/>
    <property type="match status" value="1"/>
</dbReference>
<keyword evidence="8 11" id="KW-0663">Pyridoxal phosphate</keyword>
<dbReference type="EMBL" id="VTOW01000001">
    <property type="protein sequence ID" value="NKE70900.1"/>
    <property type="molecule type" value="Genomic_DNA"/>
</dbReference>
<dbReference type="PANTHER" id="PTHR42743:SF10">
    <property type="entry name" value="D-ALANINE AMINOTRANSFERASE"/>
    <property type="match status" value="1"/>
</dbReference>
<evidence type="ECO:0000313" key="14">
    <source>
        <dbReference type="Proteomes" id="UP000534783"/>
    </source>
</evidence>
<evidence type="ECO:0000256" key="7">
    <source>
        <dbReference type="ARBA" id="ARBA00022679"/>
    </source>
</evidence>
<evidence type="ECO:0000256" key="10">
    <source>
        <dbReference type="RuleBase" id="RU004106"/>
    </source>
</evidence>
<evidence type="ECO:0000256" key="1">
    <source>
        <dbReference type="ARBA" id="ARBA00001933"/>
    </source>
</evidence>
<evidence type="ECO:0000256" key="6">
    <source>
        <dbReference type="ARBA" id="ARBA00022576"/>
    </source>
</evidence>
<dbReference type="InterPro" id="IPR005784">
    <property type="entry name" value="D_amino_transT"/>
</dbReference>
<dbReference type="Pfam" id="PF01063">
    <property type="entry name" value="Aminotran_4"/>
    <property type="match status" value="1"/>
</dbReference>
<dbReference type="InterPro" id="IPR043132">
    <property type="entry name" value="BCAT-like_C"/>
</dbReference>
<dbReference type="InterPro" id="IPR001544">
    <property type="entry name" value="Aminotrans_IV"/>
</dbReference>
<accession>A0A7X6IAZ1</accession>
<dbReference type="GO" id="GO:0005829">
    <property type="term" value="C:cytosol"/>
    <property type="evidence" value="ECO:0007669"/>
    <property type="project" value="TreeGrafter"/>
</dbReference>
<dbReference type="EC" id="2.6.1.21" evidence="4 12"/>
<dbReference type="PANTHER" id="PTHR42743">
    <property type="entry name" value="AMINO-ACID AMINOTRANSFERASE"/>
    <property type="match status" value="1"/>
</dbReference>
<dbReference type="InterPro" id="IPR043131">
    <property type="entry name" value="BCAT-like_N"/>
</dbReference>
<dbReference type="SUPFAM" id="SSF56752">
    <property type="entry name" value="D-aminoacid aminotransferase-like PLP-dependent enzymes"/>
    <property type="match status" value="1"/>
</dbReference>
<dbReference type="RefSeq" id="WP_168059130.1">
    <property type="nucleotide sequence ID" value="NZ_VTOW01000001.1"/>
</dbReference>
<dbReference type="GO" id="GO:0046394">
    <property type="term" value="P:carboxylic acid biosynthetic process"/>
    <property type="evidence" value="ECO:0007669"/>
    <property type="project" value="UniProtKB-ARBA"/>
</dbReference>
<dbReference type="FunFam" id="3.20.10.10:FF:000002">
    <property type="entry name" value="D-alanine aminotransferase"/>
    <property type="match status" value="1"/>
</dbReference>
<evidence type="ECO:0000256" key="3">
    <source>
        <dbReference type="ARBA" id="ARBA00011738"/>
    </source>
</evidence>
<dbReference type="Proteomes" id="UP000534783">
    <property type="component" value="Unassembled WGS sequence"/>
</dbReference>
<evidence type="ECO:0000256" key="11">
    <source>
        <dbReference type="RuleBase" id="RU004516"/>
    </source>
</evidence>
<evidence type="ECO:0000256" key="9">
    <source>
        <dbReference type="ARBA" id="ARBA00047911"/>
    </source>
</evidence>
<dbReference type="NCBIfam" id="TIGR01121">
    <property type="entry name" value="D_amino_aminoT"/>
    <property type="match status" value="1"/>
</dbReference>
<evidence type="ECO:0000256" key="4">
    <source>
        <dbReference type="ARBA" id="ARBA00012874"/>
    </source>
</evidence>
<comment type="catalytic activity">
    <reaction evidence="9 12">
        <text>D-alanine + 2-oxoglutarate = D-glutamate + pyruvate</text>
        <dbReference type="Rhea" id="RHEA:15869"/>
        <dbReference type="ChEBI" id="CHEBI:15361"/>
        <dbReference type="ChEBI" id="CHEBI:16810"/>
        <dbReference type="ChEBI" id="CHEBI:29986"/>
        <dbReference type="ChEBI" id="CHEBI:57416"/>
        <dbReference type="EC" id="2.6.1.21"/>
    </reaction>
</comment>
<keyword evidence="7 13" id="KW-0808">Transferase</keyword>
<dbReference type="AlphaFoldDB" id="A0A7X6IAZ1"/>
<dbReference type="CDD" id="cd01558">
    <property type="entry name" value="D-AAT_like"/>
    <property type="match status" value="1"/>
</dbReference>
<dbReference type="Gene3D" id="3.30.470.10">
    <property type="match status" value="1"/>
</dbReference>
<dbReference type="InterPro" id="IPR018300">
    <property type="entry name" value="Aminotrans_IV_CS"/>
</dbReference>
<gene>
    <name evidence="13" type="primary">dat</name>
    <name evidence="13" type="ORF">MNODULE_09130</name>
</gene>
<comment type="similarity">
    <text evidence="2 10">Belongs to the class-IV pyridoxal-phosphate-dependent aminotransferase family.</text>
</comment>
<dbReference type="GO" id="GO:0030170">
    <property type="term" value="F:pyridoxal phosphate binding"/>
    <property type="evidence" value="ECO:0007669"/>
    <property type="project" value="InterPro"/>
</dbReference>
<keyword evidence="6 13" id="KW-0032">Aminotransferase</keyword>
<evidence type="ECO:0000256" key="5">
    <source>
        <dbReference type="ARBA" id="ARBA00021779"/>
    </source>
</evidence>
<dbReference type="Gene3D" id="3.20.10.10">
    <property type="entry name" value="D-amino Acid Aminotransferase, subunit A, domain 2"/>
    <property type="match status" value="1"/>
</dbReference>
<name>A0A7X6IAZ1_9BACT</name>
<dbReference type="GO" id="GO:0008652">
    <property type="term" value="P:amino acid biosynthetic process"/>
    <property type="evidence" value="ECO:0007669"/>
    <property type="project" value="UniProtKB-ARBA"/>
</dbReference>
<evidence type="ECO:0000256" key="2">
    <source>
        <dbReference type="ARBA" id="ARBA00009320"/>
    </source>
</evidence>
<dbReference type="InterPro" id="IPR036038">
    <property type="entry name" value="Aminotransferase-like"/>
</dbReference>
<comment type="function">
    <text evidence="12">Acts on the D-isomers of alanine, leucine, aspartate, glutamate, aminobutyrate, norvaline and asparagine. The enzyme transfers an amino group from a substrate D-amino acid to the pyridoxal phosphate cofactor to form pyridoxamine and an alpha-keto acid in the first half-reaction.</text>
</comment>
<sequence length="281" mass="31190">MPNIAFVNGKWSSISAAKVSVEDRGFQFGDGVYELIRTYQGEVFHLDEHLSRLEASAKEIEITLPYTGSRLEKIIRLGCRKSGFTDVKIYIQVTRGAAPRLHSFPKKVKPTVVMTFREFEPLPLKLREEGVAIISTPDIRWARCNVKSLNLLPNVMGREQALRAGAFEAIFIRDGKVTEGAGSNLFAVLGKKIITPPAGPYILSGITREVVLRIGKENGLEMVEKELKLSQLYSADELFLTGTTVEVLPVVRLDGKPIGDGRPGEKTKFLCRAFQEQIASK</sequence>
<organism evidence="13 14">
    <name type="scientific">Candidatus Manganitrophus noduliformans</name>
    <dbReference type="NCBI Taxonomy" id="2606439"/>
    <lineage>
        <taxon>Bacteria</taxon>
        <taxon>Pseudomonadati</taxon>
        <taxon>Nitrospirota</taxon>
        <taxon>Nitrospiria</taxon>
        <taxon>Candidatus Troglogloeales</taxon>
        <taxon>Candidatus Manganitrophaceae</taxon>
        <taxon>Candidatus Manganitrophus</taxon>
    </lineage>
</organism>
<protein>
    <recommendedName>
        <fullName evidence="5 12">D-alanine aminotransferase</fullName>
        <ecNumber evidence="4 12">2.6.1.21</ecNumber>
    </recommendedName>
</protein>
<comment type="caution">
    <text evidence="13">The sequence shown here is derived from an EMBL/GenBank/DDBJ whole genome shotgun (WGS) entry which is preliminary data.</text>
</comment>
<proteinExistence type="inferred from homology"/>
<evidence type="ECO:0000313" key="13">
    <source>
        <dbReference type="EMBL" id="NKE70900.1"/>
    </source>
</evidence>